<feature type="region of interest" description="Disordered" evidence="1">
    <location>
        <begin position="1"/>
        <end position="184"/>
    </location>
</feature>
<evidence type="ECO:0000313" key="4">
    <source>
        <dbReference type="Proteomes" id="UP000054399"/>
    </source>
</evidence>
<feature type="compositionally biased region" description="Polar residues" evidence="1">
    <location>
        <begin position="108"/>
        <end position="123"/>
    </location>
</feature>
<feature type="region of interest" description="Disordered" evidence="1">
    <location>
        <begin position="425"/>
        <end position="462"/>
    </location>
</feature>
<keyword evidence="2" id="KW-1133">Transmembrane helix</keyword>
<proteinExistence type="predicted"/>
<evidence type="ECO:0000313" key="3">
    <source>
        <dbReference type="EMBL" id="KAL0249773.1"/>
    </source>
</evidence>
<feature type="region of interest" description="Disordered" evidence="1">
    <location>
        <begin position="592"/>
        <end position="636"/>
    </location>
</feature>
<feature type="compositionally biased region" description="Low complexity" evidence="1">
    <location>
        <begin position="200"/>
        <end position="216"/>
    </location>
</feature>
<evidence type="ECO:0000256" key="1">
    <source>
        <dbReference type="SAM" id="MobiDB-lite"/>
    </source>
</evidence>
<feature type="compositionally biased region" description="Polar residues" evidence="1">
    <location>
        <begin position="476"/>
        <end position="499"/>
    </location>
</feature>
<dbReference type="EMBL" id="ATAM02000005">
    <property type="protein sequence ID" value="KAL0249773.1"/>
    <property type="molecule type" value="Genomic_DNA"/>
</dbReference>
<dbReference type="GeneID" id="91989931"/>
<keyword evidence="2" id="KW-0472">Membrane</keyword>
<feature type="compositionally biased region" description="Polar residues" evidence="1">
    <location>
        <begin position="425"/>
        <end position="435"/>
    </location>
</feature>
<feature type="transmembrane region" description="Helical" evidence="2">
    <location>
        <begin position="694"/>
        <end position="713"/>
    </location>
</feature>
<feature type="region of interest" description="Disordered" evidence="1">
    <location>
        <begin position="476"/>
        <end position="503"/>
    </location>
</feature>
<keyword evidence="4" id="KW-1185">Reference proteome</keyword>
<protein>
    <submittedName>
        <fullName evidence="3">Uncharacterized protein</fullName>
    </submittedName>
</protein>
<organism evidence="3 4">
    <name type="scientific">Cryptococcus tetragattii IND107</name>
    <dbReference type="NCBI Taxonomy" id="1296105"/>
    <lineage>
        <taxon>Eukaryota</taxon>
        <taxon>Fungi</taxon>
        <taxon>Dikarya</taxon>
        <taxon>Basidiomycota</taxon>
        <taxon>Agaricomycotina</taxon>
        <taxon>Tremellomycetes</taxon>
        <taxon>Tremellales</taxon>
        <taxon>Cryptococcaceae</taxon>
        <taxon>Cryptococcus</taxon>
        <taxon>Cryptococcus gattii species complex</taxon>
    </lineage>
</organism>
<feature type="compositionally biased region" description="Polar residues" evidence="1">
    <location>
        <begin position="151"/>
        <end position="163"/>
    </location>
</feature>
<feature type="compositionally biased region" description="Basic residues" evidence="1">
    <location>
        <begin position="164"/>
        <end position="180"/>
    </location>
</feature>
<dbReference type="RefSeq" id="XP_066613960.1">
    <property type="nucleotide sequence ID" value="XM_066757576.1"/>
</dbReference>
<gene>
    <name evidence="3" type="ORF">I308_103075</name>
</gene>
<comment type="caution">
    <text evidence="3">The sequence shown here is derived from an EMBL/GenBank/DDBJ whole genome shotgun (WGS) entry which is preliminary data.</text>
</comment>
<sequence length="717" mass="76782">MFPTNLRARQKQRQKTAEAARAYQRESPPGPGAGHSDAAGDYGVQSMSEWGSELLSKSPVPQSEKERQSTATAIAPGIMETSPEVVAAHNMESDESEPTNGLAERSPSDSGSTETVSPDNIQSGGIIDTEPNLFIPPNPEDTAHSCDGVSPSISTVDPSSRSRTFQHHPHSHPAHHHHNHSHDPIHLREHTLHHLRLRDLPQPATPTSPSLPASEPGSPMSFASMPSYVASISSLSRASSAASAAGEDDVDANDDVSGDLVLPQLNLPSESLSLHLSLQRWPGCNVEVEDEKDERRNAVTVALIGTKDEIEKVLKEVKESVEMVKLDSGELGIISDGRVAIRLITGHKIDQVQNKVYQGYQTLNALLSPVPPPSGEIESELRRLIAGYANREDWVHAVVIFGNQESSDDLEGMVPVTRISTNSLTHESISSTPSAVSDRATHPFQISDSRLHGPTPRARDDMDGYFASQHLCSPLTSSGSAAEPASTHSVNSTGTSRSPSILRERTAPMSIAARTLCDLLSSPSSLVYQSTTSFIAWRYSPSGLPSPSMTPISVSASASAYASASSSYGFGGNPMPTVARAQGGGEWEANLSRRVAQRRESEGRSVSLSRLGSGRGKGSTFKARPRRRRRSLEKAEQEKACQSLFPNIPSSPSSYSQGKTRSGGFGIGWLVGKTFGIGVESAKGMKAWWATKGVWKWGVVAAIVVIGGMGLWAKSRV</sequence>
<dbReference type="Proteomes" id="UP000054399">
    <property type="component" value="Unassembled WGS sequence"/>
</dbReference>
<feature type="region of interest" description="Disordered" evidence="1">
    <location>
        <begin position="200"/>
        <end position="219"/>
    </location>
</feature>
<accession>A0ABR3BSX3</accession>
<reference evidence="3" key="1">
    <citation type="submission" date="2015-01" db="EMBL/GenBank/DDBJ databases">
        <authorList>
            <consortium name="The Broad Institute Genomics Platform"/>
            <person name="Cuomo C."/>
            <person name="Litvintseva A."/>
            <person name="Chen Y."/>
            <person name="Heitman J."/>
            <person name="Sun S."/>
            <person name="Springer D."/>
            <person name="Dromer F."/>
            <person name="Young S."/>
            <person name="Zeng Q."/>
            <person name="Gargeya S."/>
            <person name="Abouelleil A."/>
            <person name="Alvarado L."/>
            <person name="Chapman S.B."/>
            <person name="Gainer-Dewar J."/>
            <person name="Goldberg J."/>
            <person name="Griggs A."/>
            <person name="Gujja S."/>
            <person name="Hansen M."/>
            <person name="Howarth C."/>
            <person name="Imamovic A."/>
            <person name="Larimer J."/>
            <person name="Murphy C."/>
            <person name="Naylor J."/>
            <person name="Pearson M."/>
            <person name="Priest M."/>
            <person name="Roberts A."/>
            <person name="Saif S."/>
            <person name="Shea T."/>
            <person name="Sykes S."/>
            <person name="Wortman J."/>
            <person name="Nusbaum C."/>
            <person name="Birren B."/>
        </authorList>
    </citation>
    <scope>NUCLEOTIDE SEQUENCE</scope>
    <source>
        <strain evidence="3">IND107</strain>
    </source>
</reference>
<keyword evidence="2" id="KW-0812">Transmembrane</keyword>
<evidence type="ECO:0000256" key="2">
    <source>
        <dbReference type="SAM" id="Phobius"/>
    </source>
</evidence>
<reference evidence="3" key="2">
    <citation type="submission" date="2024-01" db="EMBL/GenBank/DDBJ databases">
        <title>Comparative genomics of Cryptococcus and Kwoniella reveals pathogenesis evolution and contrasting modes of karyotype evolution via chromosome fusion or intercentromeric recombination.</title>
        <authorList>
            <person name="Coelho M.A."/>
            <person name="David-Palma M."/>
            <person name="Shea T."/>
            <person name="Bowers K."/>
            <person name="Mcginley-Smith S."/>
            <person name="Mohammad A.W."/>
            <person name="Gnirke A."/>
            <person name="Yurkov A.M."/>
            <person name="Nowrousian M."/>
            <person name="Sun S."/>
            <person name="Cuomo C.A."/>
            <person name="Heitman J."/>
        </authorList>
    </citation>
    <scope>NUCLEOTIDE SEQUENCE</scope>
    <source>
        <strain evidence="3">IND107</strain>
    </source>
</reference>
<name>A0ABR3BSX3_9TREE</name>